<sequence>MAENCCIAEQLEDAGLAKATAVDPMQEVQGLILAVMAERYKAKASRWREYLDFIPQDMTHMPMYWKEEELRELRGTAALDKMEGKVQVPADAPTQVRMRHSGANEGT</sequence>
<dbReference type="Proteomes" id="UP000815325">
    <property type="component" value="Unassembled WGS sequence"/>
</dbReference>
<proteinExistence type="predicted"/>
<comment type="caution">
    <text evidence="1">The sequence shown here is derived from an EMBL/GenBank/DDBJ whole genome shotgun (WGS) entry which is preliminary data.</text>
</comment>
<protein>
    <submittedName>
        <fullName evidence="1">Uncharacterized protein</fullName>
    </submittedName>
</protein>
<dbReference type="Gene3D" id="3.90.1410.10">
    <property type="entry name" value="set domain protein methyltransferase, domain 1"/>
    <property type="match status" value="1"/>
</dbReference>
<organism evidence="1 2">
    <name type="scientific">Dunaliella salina</name>
    <name type="common">Green alga</name>
    <name type="synonym">Protococcus salinus</name>
    <dbReference type="NCBI Taxonomy" id="3046"/>
    <lineage>
        <taxon>Eukaryota</taxon>
        <taxon>Viridiplantae</taxon>
        <taxon>Chlorophyta</taxon>
        <taxon>core chlorophytes</taxon>
        <taxon>Chlorophyceae</taxon>
        <taxon>CS clade</taxon>
        <taxon>Chlamydomonadales</taxon>
        <taxon>Dunaliellaceae</taxon>
        <taxon>Dunaliella</taxon>
    </lineage>
</organism>
<dbReference type="InterPro" id="IPR046341">
    <property type="entry name" value="SET_dom_sf"/>
</dbReference>
<accession>A0ABQ7FWK0</accession>
<name>A0ABQ7FWK0_DUNSA</name>
<dbReference type="SUPFAM" id="SSF82199">
    <property type="entry name" value="SET domain"/>
    <property type="match status" value="1"/>
</dbReference>
<keyword evidence="2" id="KW-1185">Reference proteome</keyword>
<evidence type="ECO:0000313" key="1">
    <source>
        <dbReference type="EMBL" id="KAF5826733.1"/>
    </source>
</evidence>
<evidence type="ECO:0000313" key="2">
    <source>
        <dbReference type="Proteomes" id="UP000815325"/>
    </source>
</evidence>
<gene>
    <name evidence="1" type="ORF">DUNSADRAFT_2219</name>
</gene>
<dbReference type="EMBL" id="MU070740">
    <property type="protein sequence ID" value="KAF5826733.1"/>
    <property type="molecule type" value="Genomic_DNA"/>
</dbReference>
<reference evidence="1" key="1">
    <citation type="submission" date="2017-08" db="EMBL/GenBank/DDBJ databases">
        <authorList>
            <person name="Polle J.E."/>
            <person name="Barry K."/>
            <person name="Cushman J."/>
            <person name="Schmutz J."/>
            <person name="Tran D."/>
            <person name="Hathwaick L.T."/>
            <person name="Yim W.C."/>
            <person name="Jenkins J."/>
            <person name="Mckie-Krisberg Z.M."/>
            <person name="Prochnik S."/>
            <person name="Lindquist E."/>
            <person name="Dockter R.B."/>
            <person name="Adam C."/>
            <person name="Molina H."/>
            <person name="Bunkerborg J."/>
            <person name="Jin E."/>
            <person name="Buchheim M."/>
            <person name="Magnuson J."/>
        </authorList>
    </citation>
    <scope>NUCLEOTIDE SEQUENCE</scope>
    <source>
        <strain evidence="1">CCAP 19/18</strain>
    </source>
</reference>